<reference evidence="8 9" key="1">
    <citation type="submission" date="2023-11" db="EMBL/GenBank/DDBJ databases">
        <title>Paucibacter sp. nov., isolated from fresh soil in Korea.</title>
        <authorList>
            <person name="Le N.T.T."/>
        </authorList>
    </citation>
    <scope>NUCLEOTIDE SEQUENCE [LARGE SCALE GENOMIC DNA]</scope>
    <source>
        <strain evidence="8 9">R3-3</strain>
    </source>
</reference>
<dbReference type="InterPro" id="IPR009056">
    <property type="entry name" value="Cyt_c-like_dom"/>
</dbReference>
<keyword evidence="2 6" id="KW-0349">Heme</keyword>
<evidence type="ECO:0000256" key="5">
    <source>
        <dbReference type="ARBA" id="ARBA00023004"/>
    </source>
</evidence>
<proteinExistence type="predicted"/>
<dbReference type="Gene3D" id="1.10.760.10">
    <property type="entry name" value="Cytochrome c-like domain"/>
    <property type="match status" value="2"/>
</dbReference>
<dbReference type="InterPro" id="IPR008168">
    <property type="entry name" value="Cyt_C_IC"/>
</dbReference>
<evidence type="ECO:0000313" key="9">
    <source>
        <dbReference type="Proteomes" id="UP001285263"/>
    </source>
</evidence>
<dbReference type="SUPFAM" id="SSF46626">
    <property type="entry name" value="Cytochrome c"/>
    <property type="match status" value="2"/>
</dbReference>
<keyword evidence="1" id="KW-0813">Transport</keyword>
<evidence type="ECO:0000256" key="6">
    <source>
        <dbReference type="PROSITE-ProRule" id="PRU00433"/>
    </source>
</evidence>
<organism evidence="8 9">
    <name type="scientific">Roseateles agri</name>
    <dbReference type="NCBI Taxonomy" id="3098619"/>
    <lineage>
        <taxon>Bacteria</taxon>
        <taxon>Pseudomonadati</taxon>
        <taxon>Pseudomonadota</taxon>
        <taxon>Betaproteobacteria</taxon>
        <taxon>Burkholderiales</taxon>
        <taxon>Sphaerotilaceae</taxon>
        <taxon>Roseateles</taxon>
    </lineage>
</organism>
<name>A0ABU5DMN5_9BURK</name>
<feature type="domain" description="Cytochrome c" evidence="7">
    <location>
        <begin position="75"/>
        <end position="161"/>
    </location>
</feature>
<evidence type="ECO:0000313" key="8">
    <source>
        <dbReference type="EMBL" id="MDY0747580.1"/>
    </source>
</evidence>
<sequence>MGRPLLLLLILVLSVLGVLGALGGWAFVMSGAYDVSATKPHWRPVYELLEVAMHRSVQQRGDATAVPEAALRDPQLQEIGASCFRAHCVACHGGPGVPPASFALGLQPVPRSLTDSARSLSPGELMWVTRHGIKMSGMPAWEYRLSEEQLLAVTAFVSERLPRLSVPGYRELTGQAVTACGPVEPAGSDKAQGVRARGELALRQHGCTACHAIPGVTGPDSGVGPSLDGFARRQLIAGRLTNTAVNLERWIRDPQAIDPNTAMPNLGVSERSAREMAQYLHQGRGQP</sequence>
<evidence type="ECO:0000256" key="1">
    <source>
        <dbReference type="ARBA" id="ARBA00022448"/>
    </source>
</evidence>
<keyword evidence="3 6" id="KW-0479">Metal-binding</keyword>
<evidence type="ECO:0000256" key="2">
    <source>
        <dbReference type="ARBA" id="ARBA00022617"/>
    </source>
</evidence>
<gene>
    <name evidence="8" type="ORF">SNE35_23965</name>
</gene>
<dbReference type="Proteomes" id="UP001285263">
    <property type="component" value="Unassembled WGS sequence"/>
</dbReference>
<dbReference type="PROSITE" id="PS51007">
    <property type="entry name" value="CYTC"/>
    <property type="match status" value="2"/>
</dbReference>
<accession>A0ABU5DMN5</accession>
<dbReference type="InterPro" id="IPR036909">
    <property type="entry name" value="Cyt_c-like_dom_sf"/>
</dbReference>
<comment type="caution">
    <text evidence="8">The sequence shown here is derived from an EMBL/GenBank/DDBJ whole genome shotgun (WGS) entry which is preliminary data.</text>
</comment>
<evidence type="ECO:0000256" key="3">
    <source>
        <dbReference type="ARBA" id="ARBA00022723"/>
    </source>
</evidence>
<dbReference type="PRINTS" id="PR00605">
    <property type="entry name" value="CYTCHROMECIC"/>
</dbReference>
<keyword evidence="9" id="KW-1185">Reference proteome</keyword>
<dbReference type="Pfam" id="PF13442">
    <property type="entry name" value="Cytochrome_CBB3"/>
    <property type="match status" value="1"/>
</dbReference>
<keyword evidence="5 6" id="KW-0408">Iron</keyword>
<keyword evidence="4" id="KW-0249">Electron transport</keyword>
<dbReference type="EMBL" id="JAXCLA010000008">
    <property type="protein sequence ID" value="MDY0747580.1"/>
    <property type="molecule type" value="Genomic_DNA"/>
</dbReference>
<feature type="domain" description="Cytochrome c" evidence="7">
    <location>
        <begin position="193"/>
        <end position="284"/>
    </location>
</feature>
<evidence type="ECO:0000256" key="4">
    <source>
        <dbReference type="ARBA" id="ARBA00022982"/>
    </source>
</evidence>
<protein>
    <submittedName>
        <fullName evidence="8">C-type cytochrome</fullName>
    </submittedName>
</protein>
<evidence type="ECO:0000259" key="7">
    <source>
        <dbReference type="PROSITE" id="PS51007"/>
    </source>
</evidence>